<dbReference type="Proteomes" id="UP001311915">
    <property type="component" value="Unassembled WGS sequence"/>
</dbReference>
<name>A0AAV9M3U4_9SOLN</name>
<dbReference type="AlphaFoldDB" id="A0AAV9M3U4"/>
<keyword evidence="2" id="KW-1185">Reference proteome</keyword>
<organism evidence="1 2">
    <name type="scientific">Solanum pinnatisectum</name>
    <name type="common">tansyleaf nightshade</name>
    <dbReference type="NCBI Taxonomy" id="50273"/>
    <lineage>
        <taxon>Eukaryota</taxon>
        <taxon>Viridiplantae</taxon>
        <taxon>Streptophyta</taxon>
        <taxon>Embryophyta</taxon>
        <taxon>Tracheophyta</taxon>
        <taxon>Spermatophyta</taxon>
        <taxon>Magnoliopsida</taxon>
        <taxon>eudicotyledons</taxon>
        <taxon>Gunneridae</taxon>
        <taxon>Pentapetalae</taxon>
        <taxon>asterids</taxon>
        <taxon>lamiids</taxon>
        <taxon>Solanales</taxon>
        <taxon>Solanaceae</taxon>
        <taxon>Solanoideae</taxon>
        <taxon>Solaneae</taxon>
        <taxon>Solanum</taxon>
    </lineage>
</organism>
<sequence length="127" mass="15168">MINMIILTSLIDQNIINEHNYEHIKVLSKHPIHQIHRRCWSINQSKRHYQKLIMTIPNSKSHFWNITIIHPQLVITRPKINLREITCSLKLVNQIIYPWKRLLILNGHLVQLTIVNTHKKRSILLPN</sequence>
<evidence type="ECO:0000313" key="1">
    <source>
        <dbReference type="EMBL" id="KAK4731539.1"/>
    </source>
</evidence>
<evidence type="ECO:0000313" key="2">
    <source>
        <dbReference type="Proteomes" id="UP001311915"/>
    </source>
</evidence>
<accession>A0AAV9M3U4</accession>
<gene>
    <name evidence="1" type="ORF">R3W88_024527</name>
</gene>
<reference evidence="1 2" key="1">
    <citation type="submission" date="2023-10" db="EMBL/GenBank/DDBJ databases">
        <title>Genome-Wide Identification Analysis in wild type Solanum Pinnatisectum Reveals Some Genes Defensing Phytophthora Infestans.</title>
        <authorList>
            <person name="Sun C."/>
        </authorList>
    </citation>
    <scope>NUCLEOTIDE SEQUENCE [LARGE SCALE GENOMIC DNA]</scope>
    <source>
        <strain evidence="1">LQN</strain>
        <tissue evidence="1">Leaf</tissue>
    </source>
</reference>
<comment type="caution">
    <text evidence="1">The sequence shown here is derived from an EMBL/GenBank/DDBJ whole genome shotgun (WGS) entry which is preliminary data.</text>
</comment>
<proteinExistence type="predicted"/>
<protein>
    <submittedName>
        <fullName evidence="1">Uncharacterized protein</fullName>
    </submittedName>
</protein>
<dbReference type="EMBL" id="JAWPEI010000003">
    <property type="protein sequence ID" value="KAK4731539.1"/>
    <property type="molecule type" value="Genomic_DNA"/>
</dbReference>